<reference evidence="2" key="1">
    <citation type="submission" date="2021-05" db="EMBL/GenBank/DDBJ databases">
        <authorList>
            <person name="Pietrasiak N."/>
            <person name="Ward R."/>
            <person name="Stajich J.E."/>
            <person name="Kurbessoian T."/>
        </authorList>
    </citation>
    <scope>NUCLEOTIDE SEQUENCE</scope>
    <source>
        <strain evidence="2">CPER-KK1</strain>
    </source>
</reference>
<feature type="region of interest" description="Disordered" evidence="1">
    <location>
        <begin position="46"/>
        <end position="72"/>
    </location>
</feature>
<name>A0A951PSE0_9CYAN</name>
<dbReference type="AlphaFoldDB" id="A0A951PSE0"/>
<accession>A0A951PSE0</accession>
<dbReference type="InterPro" id="IPR013321">
    <property type="entry name" value="Arc_rbn_hlx_hlx"/>
</dbReference>
<dbReference type="SUPFAM" id="SSF47598">
    <property type="entry name" value="Ribbon-helix-helix"/>
    <property type="match status" value="1"/>
</dbReference>
<gene>
    <name evidence="2" type="ORF">KME25_28520</name>
</gene>
<comment type="caution">
    <text evidence="2">The sequence shown here is derived from an EMBL/GenBank/DDBJ whole genome shotgun (WGS) entry which is preliminary data.</text>
</comment>
<dbReference type="GO" id="GO:0006355">
    <property type="term" value="P:regulation of DNA-templated transcription"/>
    <property type="evidence" value="ECO:0007669"/>
    <property type="project" value="InterPro"/>
</dbReference>
<dbReference type="EMBL" id="JAHHIF010000060">
    <property type="protein sequence ID" value="MBW4548351.1"/>
    <property type="molecule type" value="Genomic_DNA"/>
</dbReference>
<dbReference type="Gene3D" id="1.10.1220.10">
    <property type="entry name" value="Met repressor-like"/>
    <property type="match status" value="1"/>
</dbReference>
<organism evidence="2 3">
    <name type="scientific">Symplocastrum torsivum CPER-KK1</name>
    <dbReference type="NCBI Taxonomy" id="450513"/>
    <lineage>
        <taxon>Bacteria</taxon>
        <taxon>Bacillati</taxon>
        <taxon>Cyanobacteriota</taxon>
        <taxon>Cyanophyceae</taxon>
        <taxon>Oscillatoriophycideae</taxon>
        <taxon>Oscillatoriales</taxon>
        <taxon>Microcoleaceae</taxon>
        <taxon>Symplocastrum</taxon>
    </lineage>
</organism>
<protein>
    <submittedName>
        <fullName evidence="2">ParG</fullName>
    </submittedName>
</protein>
<proteinExistence type="predicted"/>
<dbReference type="InterPro" id="IPR010985">
    <property type="entry name" value="Ribbon_hlx_hlx"/>
</dbReference>
<evidence type="ECO:0000313" key="3">
    <source>
        <dbReference type="Proteomes" id="UP000753908"/>
    </source>
</evidence>
<sequence>MTEEKEKIVALRAFVPESLRNDFKSVCAKEGKNMSDVLTEFIESYVKERSPASGNTGGKSRGKKGGKEGNSP</sequence>
<evidence type="ECO:0000256" key="1">
    <source>
        <dbReference type="SAM" id="MobiDB-lite"/>
    </source>
</evidence>
<reference evidence="2" key="2">
    <citation type="journal article" date="2022" name="Microbiol. Resour. Announc.">
        <title>Metagenome Sequencing to Explore Phylogenomics of Terrestrial Cyanobacteria.</title>
        <authorList>
            <person name="Ward R.D."/>
            <person name="Stajich J.E."/>
            <person name="Johansen J.R."/>
            <person name="Huntemann M."/>
            <person name="Clum A."/>
            <person name="Foster B."/>
            <person name="Foster B."/>
            <person name="Roux S."/>
            <person name="Palaniappan K."/>
            <person name="Varghese N."/>
            <person name="Mukherjee S."/>
            <person name="Reddy T.B.K."/>
            <person name="Daum C."/>
            <person name="Copeland A."/>
            <person name="Chen I.A."/>
            <person name="Ivanova N.N."/>
            <person name="Kyrpides N.C."/>
            <person name="Shapiro N."/>
            <person name="Eloe-Fadrosh E.A."/>
            <person name="Pietrasiak N."/>
        </authorList>
    </citation>
    <scope>NUCLEOTIDE SEQUENCE</scope>
    <source>
        <strain evidence="2">CPER-KK1</strain>
    </source>
</reference>
<evidence type="ECO:0000313" key="2">
    <source>
        <dbReference type="EMBL" id="MBW4548351.1"/>
    </source>
</evidence>
<dbReference type="Proteomes" id="UP000753908">
    <property type="component" value="Unassembled WGS sequence"/>
</dbReference>